<gene>
    <name evidence="1" type="ORF">Cvel_15744</name>
</gene>
<name>A0A0G4F976_9ALVE</name>
<organism evidence="1">
    <name type="scientific">Chromera velia CCMP2878</name>
    <dbReference type="NCBI Taxonomy" id="1169474"/>
    <lineage>
        <taxon>Eukaryota</taxon>
        <taxon>Sar</taxon>
        <taxon>Alveolata</taxon>
        <taxon>Colpodellida</taxon>
        <taxon>Chromeraceae</taxon>
        <taxon>Chromera</taxon>
    </lineage>
</organism>
<dbReference type="EMBL" id="CDMZ01000196">
    <property type="protein sequence ID" value="CEM08926.1"/>
    <property type="molecule type" value="Genomic_DNA"/>
</dbReference>
<accession>A0A0G4F976</accession>
<dbReference type="AlphaFoldDB" id="A0A0G4F976"/>
<sequence>MMGARCTRDINTEPKDADGKTLRAAVVSLAKAASELEAFLLASREDVEGDELSKRAQIETPRTDVALQEETEEYLRQAVREALETFKEASVDDGKIVDFSATEKLKEDERRQVVAELCLALLRSAAYCAVGPHDGISLLHMASYLVCSVGADENLLTRQNAELGSVGADENLLTGQNAELGSVGADENLLTRQNAELVLKFIENIAVRTVPELAVELLVGSSDQTLCPPSMTFLSRHLDLLASWRKTHPRVMHMITLGNGMLRELLLMLVDEEILFLHWDETKGGFDFGQRVRWRGLFSNADMRLQAQQFFPSQMRPGGFMEMMCWTAVKQPQHLSGAQLMRSAHRVWGEGIPNDIASFEECGKVVVFFKGAVERIENGAHTFPAIRSLAEAVGSPLNEKALVSLKGRMVEASDEVFASSLEHQMERGGSDDLLKPLVDMARKAARLQGGVRGKIVHVVQSSDVDLA</sequence>
<dbReference type="VEuPathDB" id="CryptoDB:Cvel_15744"/>
<reference evidence="1" key="1">
    <citation type="submission" date="2014-11" db="EMBL/GenBank/DDBJ databases">
        <authorList>
            <person name="Otto D Thomas"/>
            <person name="Naeem Raeece"/>
        </authorList>
    </citation>
    <scope>NUCLEOTIDE SEQUENCE</scope>
</reference>
<protein>
    <submittedName>
        <fullName evidence="1">Uncharacterized protein</fullName>
    </submittedName>
</protein>
<evidence type="ECO:0000313" key="1">
    <source>
        <dbReference type="EMBL" id="CEM08926.1"/>
    </source>
</evidence>
<proteinExistence type="predicted"/>